<gene>
    <name evidence="1" type="ORF">KM92DES2_12915</name>
</gene>
<dbReference type="AlphaFoldDB" id="A0A212KEX9"/>
<dbReference type="EMBL" id="FLUP01000001">
    <property type="protein sequence ID" value="SBW10191.1"/>
    <property type="molecule type" value="Genomic_DNA"/>
</dbReference>
<accession>A0A212KEX9</accession>
<dbReference type="RefSeq" id="WP_296937023.1">
    <property type="nucleotide sequence ID" value="NZ_LT598928.1"/>
</dbReference>
<evidence type="ECO:0000313" key="1">
    <source>
        <dbReference type="EMBL" id="SBW10191.1"/>
    </source>
</evidence>
<reference evidence="1" key="1">
    <citation type="submission" date="2016-04" db="EMBL/GenBank/DDBJ databases">
        <authorList>
            <person name="Evans L.H."/>
            <person name="Alamgir A."/>
            <person name="Owens N."/>
            <person name="Weber N.D."/>
            <person name="Virtaneva K."/>
            <person name="Barbian K."/>
            <person name="Babar A."/>
            <person name="Rosenke K."/>
        </authorList>
    </citation>
    <scope>NUCLEOTIDE SEQUENCE</scope>
    <source>
        <strain evidence="1">92-2</strain>
    </source>
</reference>
<protein>
    <recommendedName>
        <fullName evidence="2">Bacteriophage protein</fullName>
    </recommendedName>
</protein>
<dbReference type="Pfam" id="PF10934">
    <property type="entry name" value="Sheath_initiator"/>
    <property type="match status" value="1"/>
</dbReference>
<proteinExistence type="predicted"/>
<sequence length="117" mass="13165">MKYRKLDAKGDYQLGHGSADYHVDTPECVAQAVKTRLALLAGEWFLDLTEGTPYASHVWGKHTKDTYDPLLRRRILQTEGVTELVSYESTFDPNTRKLTVSVELNTVYGVTSVNTTL</sequence>
<name>A0A212KEX9_9BACT</name>
<evidence type="ECO:0008006" key="2">
    <source>
        <dbReference type="Google" id="ProtNLM"/>
    </source>
</evidence>
<organism evidence="1">
    <name type="scientific">uncultured Desulfovibrio sp</name>
    <dbReference type="NCBI Taxonomy" id="167968"/>
    <lineage>
        <taxon>Bacteria</taxon>
        <taxon>Pseudomonadati</taxon>
        <taxon>Thermodesulfobacteriota</taxon>
        <taxon>Desulfovibrionia</taxon>
        <taxon>Desulfovibrionales</taxon>
        <taxon>Desulfovibrionaceae</taxon>
        <taxon>Desulfovibrio</taxon>
        <taxon>environmental samples</taxon>
    </lineage>
</organism>
<dbReference type="InterPro" id="IPR020288">
    <property type="entry name" value="Sheath_initiator"/>
</dbReference>